<sequence>MTILAAPFRKAAHCLDHLAFAVVDSPGKHVVQLAQELRHLIREEFQSSVRVDTVKHRRRPVVLRTFDSLRESETRIADHRQFDTPAWPGAPART</sequence>
<protein>
    <submittedName>
        <fullName evidence="1">Uncharacterized protein</fullName>
    </submittedName>
</protein>
<reference evidence="1 2" key="1">
    <citation type="submission" date="2023-06" db="EMBL/GenBank/DDBJ databases">
        <authorList>
            <person name="Yushchuk O."/>
            <person name="Binda E."/>
            <person name="Ruckert-Reed C."/>
            <person name="Fedorenko V."/>
            <person name="Kalinowski J."/>
            <person name="Marinelli F."/>
        </authorList>
    </citation>
    <scope>NUCLEOTIDE SEQUENCE [LARGE SCALE GENOMIC DNA]</scope>
    <source>
        <strain evidence="1 2">NRRL 3884</strain>
    </source>
</reference>
<dbReference type="EMBL" id="CP126980">
    <property type="protein sequence ID" value="WIM99878.1"/>
    <property type="molecule type" value="Genomic_DNA"/>
</dbReference>
<keyword evidence="2" id="KW-1185">Reference proteome</keyword>
<organism evidence="1 2">
    <name type="scientific">Actinoplanes oblitus</name>
    <dbReference type="NCBI Taxonomy" id="3040509"/>
    <lineage>
        <taxon>Bacteria</taxon>
        <taxon>Bacillati</taxon>
        <taxon>Actinomycetota</taxon>
        <taxon>Actinomycetes</taxon>
        <taxon>Micromonosporales</taxon>
        <taxon>Micromonosporaceae</taxon>
        <taxon>Actinoplanes</taxon>
    </lineage>
</organism>
<accession>A0ABY8WQE5</accession>
<dbReference type="RefSeq" id="WP_284921320.1">
    <property type="nucleotide sequence ID" value="NZ_CP126980.1"/>
</dbReference>
<proteinExistence type="predicted"/>
<dbReference type="Proteomes" id="UP001240150">
    <property type="component" value="Chromosome"/>
</dbReference>
<gene>
    <name evidence="1" type="ORF">ACTOB_003545</name>
</gene>
<name>A0ABY8WQE5_9ACTN</name>
<evidence type="ECO:0000313" key="1">
    <source>
        <dbReference type="EMBL" id="WIM99878.1"/>
    </source>
</evidence>
<evidence type="ECO:0000313" key="2">
    <source>
        <dbReference type="Proteomes" id="UP001240150"/>
    </source>
</evidence>